<keyword evidence="1" id="KW-0472">Membrane</keyword>
<dbReference type="OrthoDB" id="4567441at2"/>
<evidence type="ECO:0000313" key="2">
    <source>
        <dbReference type="EMBL" id="TDC92364.1"/>
    </source>
</evidence>
<evidence type="ECO:0000256" key="1">
    <source>
        <dbReference type="SAM" id="Phobius"/>
    </source>
</evidence>
<dbReference type="Proteomes" id="UP000294744">
    <property type="component" value="Unassembled WGS sequence"/>
</dbReference>
<dbReference type="RefSeq" id="WP_132623205.1">
    <property type="nucleotide sequence ID" value="NZ_SMKV01000014.1"/>
</dbReference>
<feature type="transmembrane region" description="Helical" evidence="1">
    <location>
        <begin position="266"/>
        <end position="282"/>
    </location>
</feature>
<keyword evidence="1" id="KW-0812">Transmembrane</keyword>
<name>A0A4R4UT90_9PSEU</name>
<comment type="caution">
    <text evidence="2">The sequence shown here is derived from an EMBL/GenBank/DDBJ whole genome shotgun (WGS) entry which is preliminary data.</text>
</comment>
<reference evidence="2 3" key="1">
    <citation type="submission" date="2019-03" db="EMBL/GenBank/DDBJ databases">
        <title>Draft genome sequences of novel Actinobacteria.</title>
        <authorList>
            <person name="Sahin N."/>
            <person name="Ay H."/>
            <person name="Saygin H."/>
        </authorList>
    </citation>
    <scope>NUCLEOTIDE SEQUENCE [LARGE SCALE GENOMIC DNA]</scope>
    <source>
        <strain evidence="2 3">16K404</strain>
    </source>
</reference>
<dbReference type="AlphaFoldDB" id="A0A4R4UT90"/>
<dbReference type="EMBL" id="SMKV01000014">
    <property type="protein sequence ID" value="TDC92364.1"/>
    <property type="molecule type" value="Genomic_DNA"/>
</dbReference>
<sequence length="353" mass="40840">MEAEHNADKHLNTPNRRRPSKIRKWLTRLAMAAAVIGALHYGAWDASLTWPQEKIPEHHKVLGITILYWGRIGKFVLFAAGFVALIDIYGPRGLRKTRDRIDSRADRRMKKIQYLRLGRRMGSTDRYLRQALDSDLSRTALDAHEAIRSLGEWQHSFKHDDEYQNILQRLRDEFENKSRCAYCVEPPNPGRLHTLSPSLKLWECKHGARLFNQQVDAFMRKRFKTQERAALRLYGAKNNFNLYWGVSIAIIWVPIVPGIFSAGLLYALWGLIFFVVAISALLDDETRREHPNIFMRVFTSFEPTRMTLLLLTTWSRIASKLLNRAITMANERRLRTIALLIFIAGTALDLLAS</sequence>
<keyword evidence="1" id="KW-1133">Transmembrane helix</keyword>
<feature type="transmembrane region" description="Helical" evidence="1">
    <location>
        <begin position="334"/>
        <end position="352"/>
    </location>
</feature>
<organism evidence="2 3">
    <name type="scientific">Saccharopolyspora aridisoli</name>
    <dbReference type="NCBI Taxonomy" id="2530385"/>
    <lineage>
        <taxon>Bacteria</taxon>
        <taxon>Bacillati</taxon>
        <taxon>Actinomycetota</taxon>
        <taxon>Actinomycetes</taxon>
        <taxon>Pseudonocardiales</taxon>
        <taxon>Pseudonocardiaceae</taxon>
        <taxon>Saccharopolyspora</taxon>
    </lineage>
</organism>
<gene>
    <name evidence="2" type="ORF">E1161_13405</name>
</gene>
<proteinExistence type="predicted"/>
<keyword evidence="3" id="KW-1185">Reference proteome</keyword>
<evidence type="ECO:0000313" key="3">
    <source>
        <dbReference type="Proteomes" id="UP000294744"/>
    </source>
</evidence>
<feature type="transmembrane region" description="Helical" evidence="1">
    <location>
        <begin position="242"/>
        <end position="260"/>
    </location>
</feature>
<feature type="transmembrane region" description="Helical" evidence="1">
    <location>
        <begin position="66"/>
        <end position="90"/>
    </location>
</feature>
<protein>
    <submittedName>
        <fullName evidence="2">Uncharacterized protein</fullName>
    </submittedName>
</protein>
<feature type="transmembrane region" description="Helical" evidence="1">
    <location>
        <begin position="25"/>
        <end position="44"/>
    </location>
</feature>
<accession>A0A4R4UT90</accession>